<accession>A0ABV9RNK2</accession>
<feature type="region of interest" description="Disordered" evidence="1">
    <location>
        <begin position="283"/>
        <end position="308"/>
    </location>
</feature>
<proteinExistence type="predicted"/>
<dbReference type="InterPro" id="IPR043740">
    <property type="entry name" value="DUF5685"/>
</dbReference>
<reference evidence="3" key="1">
    <citation type="journal article" date="2019" name="Int. J. Syst. Evol. Microbiol.">
        <title>The Global Catalogue of Microorganisms (GCM) 10K type strain sequencing project: providing services to taxonomists for standard genome sequencing and annotation.</title>
        <authorList>
            <consortium name="The Broad Institute Genomics Platform"/>
            <consortium name="The Broad Institute Genome Sequencing Center for Infectious Disease"/>
            <person name="Wu L."/>
            <person name="Ma J."/>
        </authorList>
    </citation>
    <scope>NUCLEOTIDE SEQUENCE [LARGE SCALE GENOMIC DNA]</scope>
    <source>
        <strain evidence="3">CCUG 50347</strain>
    </source>
</reference>
<dbReference type="Proteomes" id="UP001595909">
    <property type="component" value="Unassembled WGS sequence"/>
</dbReference>
<dbReference type="RefSeq" id="WP_274188069.1">
    <property type="nucleotide sequence ID" value="NZ_BAABHN010000036.1"/>
</dbReference>
<evidence type="ECO:0000256" key="1">
    <source>
        <dbReference type="SAM" id="MobiDB-lite"/>
    </source>
</evidence>
<keyword evidence="3" id="KW-1185">Reference proteome</keyword>
<protein>
    <submittedName>
        <fullName evidence="2">DUF5685 family protein</fullName>
    </submittedName>
</protein>
<sequence length="380" mass="39123">MLGIVRPCRHHLSPALHRRWAAHLCGTCLALRDGHGQLARAATNVDALLVSVLASAQTPVPARSSLTATDRLAGPCPARGMRTATVATGDGARLAAHAALLLAAGHVADHADDRQGAFRHAPVAAVGRRLADRWSDRARVTAPAGFDPAALLAVPARQHAVEQGATATLEEATAPTADAVAAAFAHTAVLAGRPDNAAPLAVTGAAFGRLAHLLDALDDLDDDRRAGRWNPVDATGAGVEATRGLARAQVATLAATLPTVELAGPELDARLAHRLLVHETERAWQRTHARTEQPPTDQPPHPGDGARGRPPRGLLAGCAAAAGLCCTGQLCCADEFQGPWSGRPRSNPCANCCDCTECSCDCCDCCGSDGCCCDGCGCGD</sequence>
<name>A0ABV9RNK2_9PSEU</name>
<dbReference type="Pfam" id="PF18937">
    <property type="entry name" value="DUF5685"/>
    <property type="match status" value="1"/>
</dbReference>
<organism evidence="2 3">
    <name type="scientific">Actinomycetospora chibensis</name>
    <dbReference type="NCBI Taxonomy" id="663606"/>
    <lineage>
        <taxon>Bacteria</taxon>
        <taxon>Bacillati</taxon>
        <taxon>Actinomycetota</taxon>
        <taxon>Actinomycetes</taxon>
        <taxon>Pseudonocardiales</taxon>
        <taxon>Pseudonocardiaceae</taxon>
        <taxon>Actinomycetospora</taxon>
    </lineage>
</organism>
<dbReference type="EMBL" id="JBHSIM010000036">
    <property type="protein sequence ID" value="MFC4833960.1"/>
    <property type="molecule type" value="Genomic_DNA"/>
</dbReference>
<evidence type="ECO:0000313" key="2">
    <source>
        <dbReference type="EMBL" id="MFC4833960.1"/>
    </source>
</evidence>
<evidence type="ECO:0000313" key="3">
    <source>
        <dbReference type="Proteomes" id="UP001595909"/>
    </source>
</evidence>
<gene>
    <name evidence="2" type="ORF">ACFPEL_16215</name>
</gene>
<comment type="caution">
    <text evidence="2">The sequence shown here is derived from an EMBL/GenBank/DDBJ whole genome shotgun (WGS) entry which is preliminary data.</text>
</comment>